<evidence type="ECO:0000256" key="7">
    <source>
        <dbReference type="ARBA" id="ARBA00023242"/>
    </source>
</evidence>
<evidence type="ECO:0000256" key="2">
    <source>
        <dbReference type="ARBA" id="ARBA00022605"/>
    </source>
</evidence>
<dbReference type="GO" id="GO:0005634">
    <property type="term" value="C:nucleus"/>
    <property type="evidence" value="ECO:0007669"/>
    <property type="project" value="UniProtKB-SubCell"/>
</dbReference>
<dbReference type="STRING" id="336963.C4JTN5"/>
<evidence type="ECO:0000256" key="8">
    <source>
        <dbReference type="ARBA" id="ARBA00061302"/>
    </source>
</evidence>
<dbReference type="HOGENOM" id="CLU_2279533_0_0_1"/>
<evidence type="ECO:0000256" key="6">
    <source>
        <dbReference type="ARBA" id="ARBA00023163"/>
    </source>
</evidence>
<keyword evidence="4" id="KW-0238">DNA-binding</keyword>
<dbReference type="InterPro" id="IPR004827">
    <property type="entry name" value="bZIP"/>
</dbReference>
<dbReference type="GO" id="GO:0003700">
    <property type="term" value="F:DNA-binding transcription factor activity"/>
    <property type="evidence" value="ECO:0007669"/>
    <property type="project" value="InterPro"/>
</dbReference>
<keyword evidence="12" id="KW-1185">Reference proteome</keyword>
<dbReference type="VEuPathDB" id="FungiDB:UREG_05824"/>
<feature type="domain" description="BZIP" evidence="10">
    <location>
        <begin position="50"/>
        <end position="64"/>
    </location>
</feature>
<evidence type="ECO:0000313" key="11">
    <source>
        <dbReference type="EMBL" id="EEP80982.1"/>
    </source>
</evidence>
<evidence type="ECO:0000256" key="1">
    <source>
        <dbReference type="ARBA" id="ARBA00004123"/>
    </source>
</evidence>
<keyword evidence="7" id="KW-0539">Nucleus</keyword>
<reference evidence="12" key="1">
    <citation type="journal article" date="2009" name="Genome Res.">
        <title>Comparative genomic analyses of the human fungal pathogens Coccidioides and their relatives.</title>
        <authorList>
            <person name="Sharpton T.J."/>
            <person name="Stajich J.E."/>
            <person name="Rounsley S.D."/>
            <person name="Gardner M.J."/>
            <person name="Wortman J.R."/>
            <person name="Jordar V.S."/>
            <person name="Maiti R."/>
            <person name="Kodira C.D."/>
            <person name="Neafsey D.E."/>
            <person name="Zeng Q."/>
            <person name="Hung C.-Y."/>
            <person name="McMahan C."/>
            <person name="Muszewska A."/>
            <person name="Grynberg M."/>
            <person name="Mandel M.A."/>
            <person name="Kellner E.M."/>
            <person name="Barker B.M."/>
            <person name="Galgiani J.N."/>
            <person name="Orbach M.J."/>
            <person name="Kirkland T.N."/>
            <person name="Cole G.T."/>
            <person name="Henn M.R."/>
            <person name="Birren B.W."/>
            <person name="Taylor J.W."/>
        </authorList>
    </citation>
    <scope>NUCLEOTIDE SEQUENCE [LARGE SCALE GENOMIC DNA]</scope>
    <source>
        <strain evidence="12">UAMH 1704</strain>
    </source>
</reference>
<dbReference type="AlphaFoldDB" id="C4JTN5"/>
<dbReference type="GO" id="GO:0008652">
    <property type="term" value="P:amino acid biosynthetic process"/>
    <property type="evidence" value="ECO:0007669"/>
    <property type="project" value="UniProtKB-KW"/>
</dbReference>
<dbReference type="Proteomes" id="UP000002058">
    <property type="component" value="Unassembled WGS sequence"/>
</dbReference>
<comment type="subcellular location">
    <subcellularLocation>
        <location evidence="1">Nucleus</location>
    </subcellularLocation>
</comment>
<dbReference type="SUPFAM" id="SSF57959">
    <property type="entry name" value="Leucine zipper domain"/>
    <property type="match status" value="1"/>
</dbReference>
<evidence type="ECO:0000256" key="9">
    <source>
        <dbReference type="SAM" id="MobiDB-lite"/>
    </source>
</evidence>
<evidence type="ECO:0000256" key="4">
    <source>
        <dbReference type="ARBA" id="ARBA00023125"/>
    </source>
</evidence>
<feature type="region of interest" description="Disordered" evidence="9">
    <location>
        <begin position="1"/>
        <end position="67"/>
    </location>
</feature>
<sequence length="102" mass="11459">MVRTKSSPGASPRNGRSTTRPSSISGVKPRNRDKPLPPIVYDSADPVAAKRARNTEAARKSRARKVEVQEQMERRIAELEKELQKSRQSEAYWRSIAEANAL</sequence>
<feature type="compositionally biased region" description="Basic and acidic residues" evidence="9">
    <location>
        <begin position="53"/>
        <end position="67"/>
    </location>
</feature>
<dbReference type="InParanoid" id="C4JTN5"/>
<name>C4JTN5_UNCRE</name>
<keyword evidence="2" id="KW-0028">Amino-acid biosynthesis</keyword>
<comment type="similarity">
    <text evidence="8">Belongs to the bZIP family. GCN4 subfamily.</text>
</comment>
<dbReference type="GO" id="GO:0003677">
    <property type="term" value="F:DNA binding"/>
    <property type="evidence" value="ECO:0007669"/>
    <property type="project" value="UniProtKB-KW"/>
</dbReference>
<evidence type="ECO:0000313" key="12">
    <source>
        <dbReference type="Proteomes" id="UP000002058"/>
    </source>
</evidence>
<keyword evidence="5" id="KW-0010">Activator</keyword>
<evidence type="ECO:0000256" key="5">
    <source>
        <dbReference type="ARBA" id="ARBA00023159"/>
    </source>
</evidence>
<dbReference type="KEGG" id="ure:UREG_05824"/>
<dbReference type="Gene3D" id="3.30.160.60">
    <property type="entry name" value="Classic Zinc Finger"/>
    <property type="match status" value="1"/>
</dbReference>
<dbReference type="Pfam" id="PF07716">
    <property type="entry name" value="bZIP_2"/>
    <property type="match status" value="1"/>
</dbReference>
<keyword evidence="3" id="KW-0805">Transcription regulation</keyword>
<dbReference type="GeneID" id="8443569"/>
<dbReference type="InterPro" id="IPR046347">
    <property type="entry name" value="bZIP_sf"/>
</dbReference>
<protein>
    <submittedName>
        <fullName evidence="11">Cross-pathway control protein A</fullName>
    </submittedName>
</protein>
<dbReference type="RefSeq" id="XP_002585135.1">
    <property type="nucleotide sequence ID" value="XM_002585089.1"/>
</dbReference>
<evidence type="ECO:0000256" key="3">
    <source>
        <dbReference type="ARBA" id="ARBA00023015"/>
    </source>
</evidence>
<dbReference type="EMBL" id="CH476617">
    <property type="protein sequence ID" value="EEP80982.1"/>
    <property type="molecule type" value="Genomic_DNA"/>
</dbReference>
<organism evidence="11 12">
    <name type="scientific">Uncinocarpus reesii (strain UAMH 1704)</name>
    <dbReference type="NCBI Taxonomy" id="336963"/>
    <lineage>
        <taxon>Eukaryota</taxon>
        <taxon>Fungi</taxon>
        <taxon>Dikarya</taxon>
        <taxon>Ascomycota</taxon>
        <taxon>Pezizomycotina</taxon>
        <taxon>Eurotiomycetes</taxon>
        <taxon>Eurotiomycetidae</taxon>
        <taxon>Onygenales</taxon>
        <taxon>Onygenaceae</taxon>
        <taxon>Uncinocarpus</taxon>
    </lineage>
</organism>
<gene>
    <name evidence="11" type="ORF">UREG_05824</name>
</gene>
<dbReference type="OrthoDB" id="5419235at2759"/>
<dbReference type="OMA" id="RQSEAYW"/>
<proteinExistence type="inferred from homology"/>
<evidence type="ECO:0000259" key="10">
    <source>
        <dbReference type="PROSITE" id="PS00036"/>
    </source>
</evidence>
<accession>C4JTN5</accession>
<dbReference type="PROSITE" id="PS00036">
    <property type="entry name" value="BZIP_BASIC"/>
    <property type="match status" value="1"/>
</dbReference>
<keyword evidence="6" id="KW-0804">Transcription</keyword>
<feature type="compositionally biased region" description="Polar residues" evidence="9">
    <location>
        <begin position="1"/>
        <end position="25"/>
    </location>
</feature>
<dbReference type="CDD" id="cd12193">
    <property type="entry name" value="bZIP_GCN4"/>
    <property type="match status" value="1"/>
</dbReference>
<dbReference type="FunFam" id="3.30.160.60:FF:001491">
    <property type="entry name" value="Cross-pathway control protein A"/>
    <property type="match status" value="1"/>
</dbReference>
<dbReference type="eggNOG" id="KOG0837">
    <property type="taxonomic scope" value="Eukaryota"/>
</dbReference>